<evidence type="ECO:0000256" key="11">
    <source>
        <dbReference type="ARBA" id="ARBA00051680"/>
    </source>
</evidence>
<dbReference type="GO" id="GO:0005737">
    <property type="term" value="C:cytoplasm"/>
    <property type="evidence" value="ECO:0007669"/>
    <property type="project" value="TreeGrafter"/>
</dbReference>
<feature type="domain" description="Protein kinase" evidence="14">
    <location>
        <begin position="209"/>
        <end position="505"/>
    </location>
</feature>
<organism evidence="15 16">
    <name type="scientific">Branchiostoma belcheri</name>
    <name type="common">Amphioxus</name>
    <dbReference type="NCBI Taxonomy" id="7741"/>
    <lineage>
        <taxon>Eukaryota</taxon>
        <taxon>Metazoa</taxon>
        <taxon>Chordata</taxon>
        <taxon>Cephalochordata</taxon>
        <taxon>Leptocardii</taxon>
        <taxon>Amphioxiformes</taxon>
        <taxon>Branchiostomatidae</taxon>
        <taxon>Branchiostoma</taxon>
    </lineage>
</organism>
<keyword evidence="6 12" id="KW-0547">Nucleotide-binding</keyword>
<dbReference type="PROSITE" id="PS00107">
    <property type="entry name" value="PROTEIN_KINASE_ATP"/>
    <property type="match status" value="1"/>
</dbReference>
<dbReference type="PROSITE" id="PS00108">
    <property type="entry name" value="PROTEIN_KINASE_ST"/>
    <property type="match status" value="1"/>
</dbReference>
<evidence type="ECO:0000259" key="14">
    <source>
        <dbReference type="PROSITE" id="PS50011"/>
    </source>
</evidence>
<evidence type="ECO:0000256" key="6">
    <source>
        <dbReference type="ARBA" id="ARBA00022741"/>
    </source>
</evidence>
<feature type="compositionally biased region" description="Low complexity" evidence="13">
    <location>
        <begin position="631"/>
        <end position="655"/>
    </location>
</feature>
<dbReference type="GeneID" id="109465139"/>
<comment type="similarity">
    <text evidence="1">Belongs to the protein kinase superfamily. CMGC Ser/Thr protein kinase family. MNB/DYRK subfamily.</text>
</comment>
<dbReference type="InterPro" id="IPR017441">
    <property type="entry name" value="Protein_kinase_ATP_BS"/>
</dbReference>
<keyword evidence="4" id="KW-0597">Phosphoprotein</keyword>
<evidence type="ECO:0000256" key="13">
    <source>
        <dbReference type="SAM" id="MobiDB-lite"/>
    </source>
</evidence>
<dbReference type="InterPro" id="IPR042521">
    <property type="entry name" value="DYRK"/>
</dbReference>
<keyword evidence="3" id="KW-0723">Serine/threonine-protein kinase</keyword>
<evidence type="ECO:0000256" key="7">
    <source>
        <dbReference type="ARBA" id="ARBA00022777"/>
    </source>
</evidence>
<dbReference type="InterPro" id="IPR000719">
    <property type="entry name" value="Prot_kinase_dom"/>
</dbReference>
<name>A0A6P4YL33_BRABE</name>
<evidence type="ECO:0000256" key="9">
    <source>
        <dbReference type="ARBA" id="ARBA00049003"/>
    </source>
</evidence>
<keyword evidence="8 12" id="KW-0067">ATP-binding</keyword>
<dbReference type="GO" id="GO:0004712">
    <property type="term" value="F:protein serine/threonine/tyrosine kinase activity"/>
    <property type="evidence" value="ECO:0007669"/>
    <property type="project" value="UniProtKB-EC"/>
</dbReference>
<dbReference type="SUPFAM" id="SSF56112">
    <property type="entry name" value="Protein kinase-like (PK-like)"/>
    <property type="match status" value="1"/>
</dbReference>
<protein>
    <recommendedName>
        <fullName evidence="2">dual-specificity kinase</fullName>
        <ecNumber evidence="2">2.7.12.1</ecNumber>
    </recommendedName>
</protein>
<evidence type="ECO:0000256" key="3">
    <source>
        <dbReference type="ARBA" id="ARBA00022527"/>
    </source>
</evidence>
<keyword evidence="15" id="KW-1185">Reference proteome</keyword>
<evidence type="ECO:0000256" key="8">
    <source>
        <dbReference type="ARBA" id="ARBA00022840"/>
    </source>
</evidence>
<comment type="catalytic activity">
    <reaction evidence="10">
        <text>L-threonyl-[protein] + ATP = O-phospho-L-threonyl-[protein] + ADP + H(+)</text>
        <dbReference type="Rhea" id="RHEA:46608"/>
        <dbReference type="Rhea" id="RHEA-COMP:11060"/>
        <dbReference type="Rhea" id="RHEA-COMP:11605"/>
        <dbReference type="ChEBI" id="CHEBI:15378"/>
        <dbReference type="ChEBI" id="CHEBI:30013"/>
        <dbReference type="ChEBI" id="CHEBI:30616"/>
        <dbReference type="ChEBI" id="CHEBI:61977"/>
        <dbReference type="ChEBI" id="CHEBI:456216"/>
        <dbReference type="EC" id="2.7.12.1"/>
    </reaction>
</comment>
<dbReference type="InterPro" id="IPR050494">
    <property type="entry name" value="Ser_Thr_dual-spec_kinase"/>
</dbReference>
<feature type="compositionally biased region" description="Basic residues" evidence="13">
    <location>
        <begin position="42"/>
        <end position="52"/>
    </location>
</feature>
<feature type="region of interest" description="Disordered" evidence="13">
    <location>
        <begin position="15"/>
        <end position="61"/>
    </location>
</feature>
<dbReference type="CDD" id="cd14225">
    <property type="entry name" value="PKc_DYRK4"/>
    <property type="match status" value="1"/>
</dbReference>
<evidence type="ECO:0000256" key="4">
    <source>
        <dbReference type="ARBA" id="ARBA00022553"/>
    </source>
</evidence>
<dbReference type="Gene3D" id="1.10.510.10">
    <property type="entry name" value="Transferase(Phosphotransferase) domain 1"/>
    <property type="match status" value="1"/>
</dbReference>
<dbReference type="GO" id="GO:0005524">
    <property type="term" value="F:ATP binding"/>
    <property type="evidence" value="ECO:0007669"/>
    <property type="project" value="UniProtKB-UniRule"/>
</dbReference>
<evidence type="ECO:0000313" key="15">
    <source>
        <dbReference type="Proteomes" id="UP000515135"/>
    </source>
</evidence>
<dbReference type="KEGG" id="bbel:109465139"/>
<evidence type="ECO:0000256" key="1">
    <source>
        <dbReference type="ARBA" id="ARBA00008867"/>
    </source>
</evidence>
<dbReference type="Gene3D" id="3.30.200.20">
    <property type="entry name" value="Phosphorylase Kinase, domain 1"/>
    <property type="match status" value="1"/>
</dbReference>
<keyword evidence="5" id="KW-0808">Transferase</keyword>
<dbReference type="InterPro" id="IPR011009">
    <property type="entry name" value="Kinase-like_dom_sf"/>
</dbReference>
<comment type="catalytic activity">
    <reaction evidence="9">
        <text>L-seryl-[protein] + ATP = O-phospho-L-seryl-[protein] + ADP + H(+)</text>
        <dbReference type="Rhea" id="RHEA:17989"/>
        <dbReference type="Rhea" id="RHEA-COMP:9863"/>
        <dbReference type="Rhea" id="RHEA-COMP:11604"/>
        <dbReference type="ChEBI" id="CHEBI:15378"/>
        <dbReference type="ChEBI" id="CHEBI:29999"/>
        <dbReference type="ChEBI" id="CHEBI:30616"/>
        <dbReference type="ChEBI" id="CHEBI:83421"/>
        <dbReference type="ChEBI" id="CHEBI:456216"/>
        <dbReference type="EC" id="2.7.12.1"/>
    </reaction>
</comment>
<dbReference type="FunFam" id="1.10.510.10:FF:000112">
    <property type="entry name" value="Putative dual specificity tyrosine-phosphorylation-regulated kinase 2"/>
    <property type="match status" value="1"/>
</dbReference>
<reference evidence="16" key="1">
    <citation type="submission" date="2025-08" db="UniProtKB">
        <authorList>
            <consortium name="RefSeq"/>
        </authorList>
    </citation>
    <scope>IDENTIFICATION</scope>
    <source>
        <tissue evidence="16">Gonad</tissue>
    </source>
</reference>
<dbReference type="GO" id="GO:0005634">
    <property type="term" value="C:nucleus"/>
    <property type="evidence" value="ECO:0007669"/>
    <property type="project" value="TreeGrafter"/>
</dbReference>
<feature type="region of interest" description="Disordered" evidence="13">
    <location>
        <begin position="511"/>
        <end position="665"/>
    </location>
</feature>
<dbReference type="FunFam" id="3.30.200.20:FF:000127">
    <property type="entry name" value="Putative dual specificity tyrosine-phosphorylation-regulated kinase 2"/>
    <property type="match status" value="1"/>
</dbReference>
<dbReference type="PANTHER" id="PTHR24058:SF22">
    <property type="entry name" value="DUAL SPECIFICITY TYROSINE-PHOSPHORYLATION-REGULATED KINASE 4"/>
    <property type="match status" value="1"/>
</dbReference>
<feature type="compositionally biased region" description="Polar residues" evidence="13">
    <location>
        <begin position="613"/>
        <end position="630"/>
    </location>
</feature>
<accession>A0A6P4YL33</accession>
<dbReference type="EC" id="2.7.12.1" evidence="2"/>
<evidence type="ECO:0000256" key="12">
    <source>
        <dbReference type="PROSITE-ProRule" id="PRU10141"/>
    </source>
</evidence>
<proteinExistence type="inferred from homology"/>
<feature type="region of interest" description="Disordered" evidence="13">
    <location>
        <begin position="448"/>
        <end position="469"/>
    </location>
</feature>
<evidence type="ECO:0000256" key="2">
    <source>
        <dbReference type="ARBA" id="ARBA00013203"/>
    </source>
</evidence>
<dbReference type="OrthoDB" id="9332038at2759"/>
<dbReference type="Pfam" id="PF00069">
    <property type="entry name" value="Pkinase"/>
    <property type="match status" value="1"/>
</dbReference>
<evidence type="ECO:0000313" key="16">
    <source>
        <dbReference type="RefSeq" id="XP_019617841.1"/>
    </source>
</evidence>
<dbReference type="Proteomes" id="UP000515135">
    <property type="component" value="Unplaced"/>
</dbReference>
<dbReference type="PROSITE" id="PS50011">
    <property type="entry name" value="PROTEIN_KINASE_DOM"/>
    <property type="match status" value="1"/>
</dbReference>
<dbReference type="GO" id="GO:0005856">
    <property type="term" value="C:cytoskeleton"/>
    <property type="evidence" value="ECO:0007669"/>
    <property type="project" value="TreeGrafter"/>
</dbReference>
<evidence type="ECO:0000256" key="5">
    <source>
        <dbReference type="ARBA" id="ARBA00022679"/>
    </source>
</evidence>
<comment type="catalytic activity">
    <reaction evidence="11">
        <text>L-tyrosyl-[protein] + ATP = O-phospho-L-tyrosyl-[protein] + ADP + H(+)</text>
        <dbReference type="Rhea" id="RHEA:10596"/>
        <dbReference type="Rhea" id="RHEA-COMP:10136"/>
        <dbReference type="Rhea" id="RHEA-COMP:20101"/>
        <dbReference type="ChEBI" id="CHEBI:15378"/>
        <dbReference type="ChEBI" id="CHEBI:30616"/>
        <dbReference type="ChEBI" id="CHEBI:46858"/>
        <dbReference type="ChEBI" id="CHEBI:61978"/>
        <dbReference type="ChEBI" id="CHEBI:456216"/>
        <dbReference type="EC" id="2.7.12.1"/>
    </reaction>
</comment>
<feature type="compositionally biased region" description="Basic and acidic residues" evidence="13">
    <location>
        <begin position="15"/>
        <end position="28"/>
    </location>
</feature>
<dbReference type="RefSeq" id="XP_019617841.1">
    <property type="nucleotide sequence ID" value="XM_019762282.1"/>
</dbReference>
<dbReference type="SMART" id="SM00220">
    <property type="entry name" value="S_TKc"/>
    <property type="match status" value="1"/>
</dbReference>
<dbReference type="AlphaFoldDB" id="A0A6P4YL33"/>
<feature type="compositionally biased region" description="Basic and acidic residues" evidence="13">
    <location>
        <begin position="538"/>
        <end position="576"/>
    </location>
</feature>
<keyword evidence="7" id="KW-0418">Kinase</keyword>
<gene>
    <name evidence="16" type="primary">LOC109465139</name>
</gene>
<dbReference type="InterPro" id="IPR008271">
    <property type="entry name" value="Ser/Thr_kinase_AS"/>
</dbReference>
<dbReference type="GO" id="GO:0004674">
    <property type="term" value="F:protein serine/threonine kinase activity"/>
    <property type="evidence" value="ECO:0007669"/>
    <property type="project" value="UniProtKB-KW"/>
</dbReference>
<dbReference type="Gene3D" id="3.30.10.30">
    <property type="entry name" value="DYRK"/>
    <property type="match status" value="1"/>
</dbReference>
<feature type="binding site" evidence="12">
    <location>
        <position position="238"/>
    </location>
    <ligand>
        <name>ATP</name>
        <dbReference type="ChEBI" id="CHEBI:30616"/>
    </ligand>
</feature>
<dbReference type="PANTHER" id="PTHR24058">
    <property type="entry name" value="DUAL SPECIFICITY PROTEIN KINASE"/>
    <property type="match status" value="1"/>
</dbReference>
<evidence type="ECO:0000256" key="10">
    <source>
        <dbReference type="ARBA" id="ARBA00049308"/>
    </source>
</evidence>
<sequence>MSLEDLTMSYNTDKKLQVSKAERQDRKNVLPFLKPLPPSKHGGSHHPTHRLHGNSQHSAKNSFHNKFVSGVTHLPQIHLDHQNTAGSKHGTGATADNILPQLGKTGFQNGEIPRISRQATMVSKDADRRRILSSQRSKSPLTPGEALKFYKGKLTGFEQSEILDYSEVWFVGAEARKIEGVQGSPQNNGYDDENGSYLKVIHDHLAYRYEVLEVIGKGSFGQVVKAIDHKTGEHIAVKIIRNKKRFHHQALVEVKILDALRRKDRDGTMNVIHMVEYFYFRNHLCITFELLGMNLYELIKKNNFQGFSLALIRRFAHALLQCMKVLYKERIIHCDLKPENILLRSKGQSAIKVIDFGSSCYEFQRVYTYIQSRFYRSPEVILGIPYSMAIDMWSFGCILAELYTGYPLFPGENEVEQLACIMEVLGLPPMRLIDDAQRRRLFFDSRGQPRCVTNSKGKKRRPNSKDLSQAIRTSDPLFVDFIRRCLEWDPNLRWTPEEAMKHEWITDGKLHKTRGQVQTRKVVHSKGHPSHGLSSKRSTAESSDHPPKHDKLKREKTEVSKLKEKEGLPLATEERLQPIGAVDPAPPEVAVEEKEKKQAPITVDNFPAKTGNKAVSNSKTNEGPSKENTFSESEVTNTVTSSETIGTEESTSAEQTTEKFLPPLV</sequence>